<organism evidence="1 2">
    <name type="scientific">Brassica cretica</name>
    <name type="common">Mustard</name>
    <dbReference type="NCBI Taxonomy" id="69181"/>
    <lineage>
        <taxon>Eukaryota</taxon>
        <taxon>Viridiplantae</taxon>
        <taxon>Streptophyta</taxon>
        <taxon>Embryophyta</taxon>
        <taxon>Tracheophyta</taxon>
        <taxon>Spermatophyta</taxon>
        <taxon>Magnoliopsida</taxon>
        <taxon>eudicotyledons</taxon>
        <taxon>Gunneridae</taxon>
        <taxon>Pentapetalae</taxon>
        <taxon>rosids</taxon>
        <taxon>malvids</taxon>
        <taxon>Brassicales</taxon>
        <taxon>Brassicaceae</taxon>
        <taxon>Brassiceae</taxon>
        <taxon>Brassica</taxon>
    </lineage>
</organism>
<protein>
    <submittedName>
        <fullName evidence="1">Uncharacterized protein</fullName>
    </submittedName>
</protein>
<accession>A0ABQ7CVG0</accession>
<dbReference type="EMBL" id="QGKV02000759">
    <property type="protein sequence ID" value="KAF3564101.1"/>
    <property type="molecule type" value="Genomic_DNA"/>
</dbReference>
<keyword evidence="2" id="KW-1185">Reference proteome</keyword>
<gene>
    <name evidence="1" type="ORF">DY000_02015716</name>
</gene>
<evidence type="ECO:0000313" key="2">
    <source>
        <dbReference type="Proteomes" id="UP000266723"/>
    </source>
</evidence>
<evidence type="ECO:0000313" key="1">
    <source>
        <dbReference type="EMBL" id="KAF3564101.1"/>
    </source>
</evidence>
<name>A0ABQ7CVG0_BRACR</name>
<proteinExistence type="predicted"/>
<comment type="caution">
    <text evidence="1">The sequence shown here is derived from an EMBL/GenBank/DDBJ whole genome shotgun (WGS) entry which is preliminary data.</text>
</comment>
<reference evidence="1 2" key="1">
    <citation type="journal article" date="2020" name="BMC Genomics">
        <title>Intraspecific diversification of the crop wild relative Brassica cretica Lam. using demographic model selection.</title>
        <authorList>
            <person name="Kioukis A."/>
            <person name="Michalopoulou V.A."/>
            <person name="Briers L."/>
            <person name="Pirintsos S."/>
            <person name="Studholme D.J."/>
            <person name="Pavlidis P."/>
            <person name="Sarris P.F."/>
        </authorList>
    </citation>
    <scope>NUCLEOTIDE SEQUENCE [LARGE SCALE GENOMIC DNA]</scope>
    <source>
        <strain evidence="2">cv. PFS-1207/04</strain>
    </source>
</reference>
<sequence length="114" mass="12899">MFSLQVETEYRKSVVNKRAYEFSIFFLLTGEEIFQLMARLIKSGVSMLIVSTFLCLQYVENFAAMVPRIVKAVGPPENKKQLLMPSYSIEEFSGLRNHVGLPTEDCSGYMGGCK</sequence>
<dbReference type="Proteomes" id="UP000266723">
    <property type="component" value="Unassembled WGS sequence"/>
</dbReference>